<dbReference type="Pfam" id="PF00651">
    <property type="entry name" value="BTB"/>
    <property type="match status" value="1"/>
</dbReference>
<feature type="compositionally biased region" description="Low complexity" evidence="1">
    <location>
        <begin position="1001"/>
        <end position="1052"/>
    </location>
</feature>
<dbReference type="InterPro" id="IPR000210">
    <property type="entry name" value="BTB/POZ_dom"/>
</dbReference>
<dbReference type="PANTHER" id="PTHR47457:SF1">
    <property type="entry name" value="BTB DOMAIN-CONTAINING PROTEIN-RELATED"/>
    <property type="match status" value="1"/>
</dbReference>
<feature type="domain" description="BTB" evidence="2">
    <location>
        <begin position="51"/>
        <end position="117"/>
    </location>
</feature>
<feature type="compositionally biased region" description="Low complexity" evidence="1">
    <location>
        <begin position="686"/>
        <end position="700"/>
    </location>
</feature>
<reference evidence="3" key="1">
    <citation type="journal article" date="2022" name="bioRxiv">
        <title>Genomics of Preaxostyla Flagellates Illuminates Evolutionary Transitions and the Path Towards Mitochondrial Loss.</title>
        <authorList>
            <person name="Novak L.V.F."/>
            <person name="Treitli S.C."/>
            <person name="Pyrih J."/>
            <person name="Halakuc P."/>
            <person name="Pipaliya S.V."/>
            <person name="Vacek V."/>
            <person name="Brzon O."/>
            <person name="Soukal P."/>
            <person name="Eme L."/>
            <person name="Dacks J.B."/>
            <person name="Karnkowska A."/>
            <person name="Elias M."/>
            <person name="Hampl V."/>
        </authorList>
    </citation>
    <scope>NUCLEOTIDE SEQUENCE</scope>
    <source>
        <strain evidence="3">RCP-MX</strain>
    </source>
</reference>
<feature type="compositionally biased region" description="Pro residues" evidence="1">
    <location>
        <begin position="305"/>
        <end position="317"/>
    </location>
</feature>
<comment type="caution">
    <text evidence="3">The sequence shown here is derived from an EMBL/GenBank/DDBJ whole genome shotgun (WGS) entry which is preliminary data.</text>
</comment>
<dbReference type="SMART" id="SM00225">
    <property type="entry name" value="BTB"/>
    <property type="match status" value="1"/>
</dbReference>
<feature type="compositionally biased region" description="Acidic residues" evidence="1">
    <location>
        <begin position="656"/>
        <end position="669"/>
    </location>
</feature>
<feature type="compositionally biased region" description="Pro residues" evidence="1">
    <location>
        <begin position="529"/>
        <end position="565"/>
    </location>
</feature>
<feature type="compositionally biased region" description="Low complexity" evidence="1">
    <location>
        <begin position="489"/>
        <end position="503"/>
    </location>
</feature>
<feature type="compositionally biased region" description="Low complexity" evidence="1">
    <location>
        <begin position="378"/>
        <end position="413"/>
    </location>
</feature>
<dbReference type="PANTHER" id="PTHR47457">
    <property type="entry name" value="OS05G0345500 PROTEIN"/>
    <property type="match status" value="1"/>
</dbReference>
<feature type="region of interest" description="Disordered" evidence="1">
    <location>
        <begin position="262"/>
        <end position="317"/>
    </location>
</feature>
<feature type="compositionally biased region" description="Low complexity" evidence="1">
    <location>
        <begin position="981"/>
        <end position="992"/>
    </location>
</feature>
<dbReference type="SUPFAM" id="SSF49785">
    <property type="entry name" value="Galactose-binding domain-like"/>
    <property type="match status" value="1"/>
</dbReference>
<dbReference type="PROSITE" id="PS50097">
    <property type="entry name" value="BTB"/>
    <property type="match status" value="1"/>
</dbReference>
<accession>A0ABQ8UXB1</accession>
<dbReference type="CDD" id="cd18186">
    <property type="entry name" value="BTB_POZ_ZBTB_KLHL-like"/>
    <property type="match status" value="1"/>
</dbReference>
<feature type="compositionally biased region" description="Low complexity" evidence="1">
    <location>
        <begin position="629"/>
        <end position="642"/>
    </location>
</feature>
<dbReference type="SUPFAM" id="SSF54695">
    <property type="entry name" value="POZ domain"/>
    <property type="match status" value="1"/>
</dbReference>
<feature type="compositionally biased region" description="Pro residues" evidence="1">
    <location>
        <begin position="1081"/>
        <end position="1092"/>
    </location>
</feature>
<feature type="region of interest" description="Disordered" evidence="1">
    <location>
        <begin position="944"/>
        <end position="1101"/>
    </location>
</feature>
<organism evidence="3 4">
    <name type="scientific">Paratrimastix pyriformis</name>
    <dbReference type="NCBI Taxonomy" id="342808"/>
    <lineage>
        <taxon>Eukaryota</taxon>
        <taxon>Metamonada</taxon>
        <taxon>Preaxostyla</taxon>
        <taxon>Paratrimastigidae</taxon>
        <taxon>Paratrimastix</taxon>
    </lineage>
</organism>
<name>A0ABQ8UXB1_9EUKA</name>
<feature type="region of interest" description="Disordered" evidence="1">
    <location>
        <begin position="1"/>
        <end position="27"/>
    </location>
</feature>
<dbReference type="InterPro" id="IPR008979">
    <property type="entry name" value="Galactose-bd-like_sf"/>
</dbReference>
<feature type="region of interest" description="Disordered" evidence="1">
    <location>
        <begin position="335"/>
        <end position="414"/>
    </location>
</feature>
<evidence type="ECO:0000313" key="3">
    <source>
        <dbReference type="EMBL" id="KAJ4461400.1"/>
    </source>
</evidence>
<protein>
    <submittedName>
        <fullName evidence="3">E3 ubiquitin-protein ligase HECTD1</fullName>
    </submittedName>
</protein>
<dbReference type="Gene3D" id="3.30.710.10">
    <property type="entry name" value="Potassium Channel Kv1.1, Chain A"/>
    <property type="match status" value="1"/>
</dbReference>
<feature type="compositionally biased region" description="Pro residues" evidence="1">
    <location>
        <begin position="1"/>
        <end position="11"/>
    </location>
</feature>
<proteinExistence type="predicted"/>
<feature type="compositionally biased region" description="Low complexity" evidence="1">
    <location>
        <begin position="566"/>
        <end position="575"/>
    </location>
</feature>
<evidence type="ECO:0000256" key="1">
    <source>
        <dbReference type="SAM" id="MobiDB-lite"/>
    </source>
</evidence>
<feature type="compositionally biased region" description="Pro residues" evidence="1">
    <location>
        <begin position="958"/>
        <end position="980"/>
    </location>
</feature>
<feature type="compositionally biased region" description="Low complexity" evidence="1">
    <location>
        <begin position="470"/>
        <end position="482"/>
    </location>
</feature>
<dbReference type="Proteomes" id="UP001141327">
    <property type="component" value="Unassembled WGS sequence"/>
</dbReference>
<evidence type="ECO:0000313" key="4">
    <source>
        <dbReference type="Proteomes" id="UP001141327"/>
    </source>
</evidence>
<feature type="region of interest" description="Disordered" evidence="1">
    <location>
        <begin position="450"/>
        <end position="724"/>
    </location>
</feature>
<feature type="compositionally biased region" description="Low complexity" evidence="1">
    <location>
        <begin position="1071"/>
        <end position="1080"/>
    </location>
</feature>
<sequence length="1164" mass="117192">MFRARPPPEPPPSHDPHLPTIGGGVSPNQPAPPLLPPVFDFLPFLSVPTYSDITLVVSSKSYPAHRVVLAQSSIFFARVLAQSTFQDILTLTAPATVLQEFSQILRFMYGGFTALPPGIFTNLSPGRLTSLAQVLPLLAAAEFFGIEVLRLALVYVLGVVMTPSTALEVLQQAIRYDACSGIEAALGALRGTLEALTPSQTSPLPAEILAALLWAAPHTPRADAKVNELAMGALAARRGQLSHPEMTLIVACLRSQSSGGPLGLPVPPMASAASPSPSPSPALRHSTDDPAPAPAQPEGARWVPSPSPGAPGSPPGPRAVSVFFRSFAAAHGFPVPPPPSPSTPVAALSPPPSPLTPRMHPAPATTTDEDPDQVLPFAALTGGPAQGTPAPAAGAAPTTTGHRAGARGAPAHLQPLQSPLGRAALPEATATPAGPSAQGRAFRAQMQALRSALAAARPPPLAGPSEDGDGQQQQQPAGGPSELDPTRPPGGRASPPATPTATAAPPPPGQGTPGPTTAALLLSARQKGRPPPPPSPRCPPEAEGPPTPRPLSAGPPAPQPPPAAQPQPVAAQAPAHRPPDAADAVRFVSNPLLMRPRPTTAGPHSAPAPPRTPAAGVARPTPGLPSPPFAAATATATAAVATPAPPGEADGHDDGDGGGDEGHPEDEDERPLSEAEGDAGRGGMAAQGEQAPAEAAASQGQGQGQGQGAWLGPTGDGDSPEAIRGLIAQGSDPYLEAMVGRYVYQGDFDRNGVLYRLGCLPPVPLGALFPPEGPAPPIPAAALAGALYANPALTGRLAVTTSGPAGGAALGAPQLYATGRVGRPCLTADTPGGWLAVELRGIGVMPTHYTLRHGWDQRLYMLRHWCFEGSQDGACWTVLRAHVSDGSLQGPYGTHTWSLRCAHFYRHFRVRATGPNSSGFHEISLAGLELYGLVALWPPGAPAPDPAPGAPGEAAAPVVPPGPPVPSGSPLGPASPPRLGPSPLLFPLRGSSTPGRAALRPASPASGATPWATPWTPTSARRGGSITASSSSTAAPDAAPATTPTGAAPTGAQEGGDDQGAALSAPPYSTSPGPGTLPLAAPRPLPSPPDTPASPDGAVPFSVALSPLSAALSTPSVAPVPRPGASPPTPFAPLALPPPLALPLLALPARPAVPLRAAPTPPRP</sequence>
<evidence type="ECO:0000259" key="2">
    <source>
        <dbReference type="PROSITE" id="PS50097"/>
    </source>
</evidence>
<gene>
    <name evidence="3" type="ORF">PAPYR_1962</name>
</gene>
<dbReference type="EMBL" id="JAPMOS010000007">
    <property type="protein sequence ID" value="KAJ4461400.1"/>
    <property type="molecule type" value="Genomic_DNA"/>
</dbReference>
<dbReference type="InterPro" id="IPR011333">
    <property type="entry name" value="SKP1/BTB/POZ_sf"/>
</dbReference>
<keyword evidence="4" id="KW-1185">Reference proteome</keyword>